<reference evidence="1" key="1">
    <citation type="submission" date="2019-08" db="EMBL/GenBank/DDBJ databases">
        <authorList>
            <person name="Kucharzyk K."/>
            <person name="Murdoch R.W."/>
            <person name="Higgins S."/>
            <person name="Loffler F."/>
        </authorList>
    </citation>
    <scope>NUCLEOTIDE SEQUENCE</scope>
</reference>
<proteinExistence type="predicted"/>
<name>A0A644SWP8_9ZZZZ</name>
<gene>
    <name evidence="1" type="ORF">SDC9_04668</name>
</gene>
<organism evidence="1">
    <name type="scientific">bioreactor metagenome</name>
    <dbReference type="NCBI Taxonomy" id="1076179"/>
    <lineage>
        <taxon>unclassified sequences</taxon>
        <taxon>metagenomes</taxon>
        <taxon>ecological metagenomes</taxon>
    </lineage>
</organism>
<dbReference type="AlphaFoldDB" id="A0A644SWP8"/>
<sequence>MKLPRRNSLILVVAVMAAFASTAVFWSCDNTFHVFDDIQTEVRQVGTDIFENATVKALGDDGTNYYAAMAKIWYRPIAGGDWKVLPIAGDSDYYSYSLVSDPAGAAIYAAVEKSGALAVYNGTAAGTVWTAVPLGSLEGLNLDDLYFSNGTLFALAHSGTGSTVKYSLHYSNGTLAFAATTLADLDLPLLGIGWDGANYLSPTSERVYTATANTGPWSESTPAGGKSFGGIAVDSAKDIHLSTLDGYLYTWDGSAWSAAKTIKANQTLGMVAEVETTPGSGVYRLLVAHGNIGYYEFDGATAIDGSDSGTAFGTPASAYTTTVYGKSVLAVHSASTVDEILIGLASQGSSTGYALYSNTYASGKWSGWSAE</sequence>
<accession>A0A644SWP8</accession>
<dbReference type="SUPFAM" id="SSF63829">
    <property type="entry name" value="Calcium-dependent phosphotriesterase"/>
    <property type="match status" value="1"/>
</dbReference>
<dbReference type="EMBL" id="VSSQ01000008">
    <property type="protein sequence ID" value="MPL59120.1"/>
    <property type="molecule type" value="Genomic_DNA"/>
</dbReference>
<evidence type="ECO:0000313" key="1">
    <source>
        <dbReference type="EMBL" id="MPL59120.1"/>
    </source>
</evidence>
<comment type="caution">
    <text evidence="1">The sequence shown here is derived from an EMBL/GenBank/DDBJ whole genome shotgun (WGS) entry which is preliminary data.</text>
</comment>
<protein>
    <submittedName>
        <fullName evidence="1">Uncharacterized protein</fullName>
    </submittedName>
</protein>